<dbReference type="Gene3D" id="2.10.80.10">
    <property type="entry name" value="Lipase, subunit A"/>
    <property type="match status" value="1"/>
</dbReference>
<evidence type="ECO:0000256" key="1">
    <source>
        <dbReference type="SAM" id="SignalP"/>
    </source>
</evidence>
<comment type="caution">
    <text evidence="2">The sequence shown here is derived from an EMBL/GenBank/DDBJ whole genome shotgun (WGS) entry which is preliminary data.</text>
</comment>
<accession>A0AAV4Y854</accession>
<organism evidence="2 3">
    <name type="scientific">Caerostris extrusa</name>
    <name type="common">Bark spider</name>
    <name type="synonym">Caerostris bankana</name>
    <dbReference type="NCBI Taxonomy" id="172846"/>
    <lineage>
        <taxon>Eukaryota</taxon>
        <taxon>Metazoa</taxon>
        <taxon>Ecdysozoa</taxon>
        <taxon>Arthropoda</taxon>
        <taxon>Chelicerata</taxon>
        <taxon>Arachnida</taxon>
        <taxon>Araneae</taxon>
        <taxon>Araneomorphae</taxon>
        <taxon>Entelegynae</taxon>
        <taxon>Araneoidea</taxon>
        <taxon>Araneidae</taxon>
        <taxon>Caerostris</taxon>
    </lineage>
</organism>
<name>A0AAV4Y854_CAEEX</name>
<evidence type="ECO:0000313" key="2">
    <source>
        <dbReference type="EMBL" id="GIZ03273.1"/>
    </source>
</evidence>
<feature type="chain" id="PRO_5043663358" evidence="1">
    <location>
        <begin position="19"/>
        <end position="84"/>
    </location>
</feature>
<feature type="signal peptide" evidence="1">
    <location>
        <begin position="1"/>
        <end position="18"/>
    </location>
</feature>
<dbReference type="EMBL" id="BPLR01001579">
    <property type="protein sequence ID" value="GIZ03273.1"/>
    <property type="molecule type" value="Genomic_DNA"/>
</dbReference>
<reference evidence="2 3" key="1">
    <citation type="submission" date="2021-06" db="EMBL/GenBank/DDBJ databases">
        <title>Caerostris extrusa draft genome.</title>
        <authorList>
            <person name="Kono N."/>
            <person name="Arakawa K."/>
        </authorList>
    </citation>
    <scope>NUCLEOTIDE SEQUENCE [LARGE SCALE GENOMIC DNA]</scope>
</reference>
<gene>
    <name evidence="2" type="ORF">CEXT_361261</name>
</gene>
<protein>
    <submittedName>
        <fullName evidence="2">Uncharacterized protein</fullName>
    </submittedName>
</protein>
<keyword evidence="3" id="KW-1185">Reference proteome</keyword>
<dbReference type="AlphaFoldDB" id="A0AAV4Y854"/>
<proteinExistence type="predicted"/>
<sequence>MKLACLFAIAFLLATASALQTCQTQSDCPSGMYCVQVSFAATKFCRSAAKKGGLCSKAPMNGVYMNLPPCASGLKCEGTILTCH</sequence>
<keyword evidence="1" id="KW-0732">Signal</keyword>
<dbReference type="Proteomes" id="UP001054945">
    <property type="component" value="Unassembled WGS sequence"/>
</dbReference>
<evidence type="ECO:0000313" key="3">
    <source>
        <dbReference type="Proteomes" id="UP001054945"/>
    </source>
</evidence>